<comment type="subcellular location">
    <subcellularLocation>
        <location evidence="1">Cell membrane</location>
        <topology evidence="1">Multi-pass membrane protein</topology>
    </subcellularLocation>
</comment>
<dbReference type="GO" id="GO:0005886">
    <property type="term" value="C:plasma membrane"/>
    <property type="evidence" value="ECO:0007669"/>
    <property type="project" value="UniProtKB-SubCell"/>
</dbReference>
<sequence>MEPQALTGFLIVAITLTCTPGPDWAFAIAAGLGKRSFVPAVAGLCSGYVLHTILLAAGIAALMAAIPSLLLWLTVTGALYLLWLGFMTTKSWRGAGFVTVGAHGELPVEATGGAAPAASEDSGSAWGSFLQGFGTSSINPKGLLLFVALTPQFIRADAAFSVPLQSAILGMSFVVSTAVIYTLVAAGSRKLLRSRPSAARVVTLSSGIIMCALGAVLLVEQIGPVTEAAGALVALV</sequence>
<evidence type="ECO:0000256" key="2">
    <source>
        <dbReference type="ARBA" id="ARBA00022475"/>
    </source>
</evidence>
<dbReference type="AlphaFoldDB" id="A0A2V5IU38"/>
<feature type="transmembrane region" description="Helical" evidence="6">
    <location>
        <begin position="69"/>
        <end position="86"/>
    </location>
</feature>
<dbReference type="RefSeq" id="WP_110483342.1">
    <property type="nucleotide sequence ID" value="NZ_QJVC01000001.1"/>
</dbReference>
<reference evidence="7 8" key="1">
    <citation type="submission" date="2018-05" db="EMBL/GenBank/DDBJ databases">
        <title>Genetic diversity of glacier-inhabiting Cryobacterium bacteria in China and description of Cryobacterium mengkeensis sp. nov. and Arthrobacter glacialis sp. nov.</title>
        <authorList>
            <person name="Liu Q."/>
            <person name="Xin Y.-H."/>
        </authorList>
    </citation>
    <scope>NUCLEOTIDE SEQUENCE [LARGE SCALE GENOMIC DNA]</scope>
    <source>
        <strain evidence="7 8">B7</strain>
    </source>
</reference>
<comment type="caution">
    <text evidence="7">The sequence shown here is derived from an EMBL/GenBank/DDBJ whole genome shotgun (WGS) entry which is preliminary data.</text>
</comment>
<evidence type="ECO:0000256" key="6">
    <source>
        <dbReference type="SAM" id="Phobius"/>
    </source>
</evidence>
<organism evidence="7 8">
    <name type="scientific">Arthrobacter psychrolactophilus</name>
    <dbReference type="NCBI Taxonomy" id="92442"/>
    <lineage>
        <taxon>Bacteria</taxon>
        <taxon>Bacillati</taxon>
        <taxon>Actinomycetota</taxon>
        <taxon>Actinomycetes</taxon>
        <taxon>Micrococcales</taxon>
        <taxon>Micrococcaceae</taxon>
        <taxon>Arthrobacter</taxon>
    </lineage>
</organism>
<dbReference type="PANTHER" id="PTHR30086">
    <property type="entry name" value="ARGININE EXPORTER PROTEIN ARGO"/>
    <property type="match status" value="1"/>
</dbReference>
<dbReference type="GO" id="GO:0015171">
    <property type="term" value="F:amino acid transmembrane transporter activity"/>
    <property type="evidence" value="ECO:0007669"/>
    <property type="project" value="TreeGrafter"/>
</dbReference>
<dbReference type="OrthoDB" id="9814990at2"/>
<dbReference type="EMBL" id="QJVC01000001">
    <property type="protein sequence ID" value="PYI40015.1"/>
    <property type="molecule type" value="Genomic_DNA"/>
</dbReference>
<gene>
    <name evidence="7" type="ORF">CVS30_00295</name>
</gene>
<dbReference type="InterPro" id="IPR001123">
    <property type="entry name" value="LeuE-type"/>
</dbReference>
<protein>
    <submittedName>
        <fullName evidence="7">Lysine transporter LysE</fullName>
    </submittedName>
</protein>
<keyword evidence="8" id="KW-1185">Reference proteome</keyword>
<evidence type="ECO:0000313" key="8">
    <source>
        <dbReference type="Proteomes" id="UP000247980"/>
    </source>
</evidence>
<evidence type="ECO:0000313" key="7">
    <source>
        <dbReference type="EMBL" id="PYI40015.1"/>
    </source>
</evidence>
<proteinExistence type="predicted"/>
<name>A0A2V5IU38_9MICC</name>
<evidence type="ECO:0000256" key="4">
    <source>
        <dbReference type="ARBA" id="ARBA00022989"/>
    </source>
</evidence>
<evidence type="ECO:0000256" key="1">
    <source>
        <dbReference type="ARBA" id="ARBA00004651"/>
    </source>
</evidence>
<dbReference type="Pfam" id="PF01810">
    <property type="entry name" value="LysE"/>
    <property type="match status" value="1"/>
</dbReference>
<keyword evidence="3 6" id="KW-0812">Transmembrane</keyword>
<feature type="transmembrane region" description="Helical" evidence="6">
    <location>
        <begin position="198"/>
        <end position="219"/>
    </location>
</feature>
<keyword evidence="5 6" id="KW-0472">Membrane</keyword>
<keyword evidence="4 6" id="KW-1133">Transmembrane helix</keyword>
<evidence type="ECO:0000256" key="3">
    <source>
        <dbReference type="ARBA" id="ARBA00022692"/>
    </source>
</evidence>
<evidence type="ECO:0000256" key="5">
    <source>
        <dbReference type="ARBA" id="ARBA00023136"/>
    </source>
</evidence>
<dbReference type="PANTHER" id="PTHR30086:SF20">
    <property type="entry name" value="ARGININE EXPORTER PROTEIN ARGO-RELATED"/>
    <property type="match status" value="1"/>
</dbReference>
<feature type="transmembrane region" description="Helical" evidence="6">
    <location>
        <begin position="37"/>
        <end position="62"/>
    </location>
</feature>
<keyword evidence="2" id="KW-1003">Cell membrane</keyword>
<dbReference type="Proteomes" id="UP000247980">
    <property type="component" value="Unassembled WGS sequence"/>
</dbReference>
<accession>A0A2V5IU38</accession>
<feature type="transmembrane region" description="Helical" evidence="6">
    <location>
        <begin position="167"/>
        <end position="186"/>
    </location>
</feature>